<dbReference type="InterPro" id="IPR027520">
    <property type="entry name" value="Slx1"/>
</dbReference>
<dbReference type="InterPro" id="IPR035901">
    <property type="entry name" value="GIY-YIG_endonuc_sf"/>
</dbReference>
<comment type="subunit">
    <text evidence="8">Forms a heterodimer with a member of the SLX4 family.</text>
</comment>
<feature type="compositionally biased region" description="Basic and acidic residues" evidence="9">
    <location>
        <begin position="251"/>
        <end position="260"/>
    </location>
</feature>
<dbReference type="GeneID" id="104593798"/>
<keyword evidence="4 8" id="KW-0378">Hydrolase</keyword>
<sequence>MRKRKEEERSLIRISEEEEDEEVGHDTGKEGKGGGFFACYLLCSLSPRHKGQTYIGFTINPRRRIRQHNGEITSGAWRTKRMRPWEMILCIYGFPTNVSALQFEWAWQHPKESLAVRNAAASFKSLSGVANKIKLAYTMLTLPAWQSLNLTVNFFSTKYTKYSAGCPRLPEHMKVQVCPMDELPHYIGGGQALDESKHIDGDKSEDDKNFNGGDQVKEALHVKPVYNSGDKTTGDKSEHTEDDGFCLLKDPQNREGEDDRMPVCIVGSLASPSEAVEIIEDRNPLRISSSSIISPLDTEEMMEGRNPFSLNEESNNSGKSDKHLQTPNAADDDQAPSAKRSLYSPEVEIINLLSPSPDCVTYFYRKKKRASCPQIIDLTKSPTFIQL</sequence>
<evidence type="ECO:0000256" key="8">
    <source>
        <dbReference type="HAMAP-Rule" id="MF_03100"/>
    </source>
</evidence>
<dbReference type="CDD" id="cd10455">
    <property type="entry name" value="GIY-YIG_SLX1"/>
    <property type="match status" value="1"/>
</dbReference>
<feature type="region of interest" description="Disordered" evidence="9">
    <location>
        <begin position="1"/>
        <end position="29"/>
    </location>
</feature>
<dbReference type="Gene3D" id="3.40.1440.10">
    <property type="entry name" value="GIY-YIG endonuclease"/>
    <property type="match status" value="1"/>
</dbReference>
<dbReference type="SUPFAM" id="SSF82771">
    <property type="entry name" value="GIY-YIG endonuclease"/>
    <property type="match status" value="1"/>
</dbReference>
<evidence type="ECO:0000256" key="1">
    <source>
        <dbReference type="ARBA" id="ARBA00022722"/>
    </source>
</evidence>
<comment type="cofactor">
    <cofactor evidence="8">
        <name>a divalent metal cation</name>
        <dbReference type="ChEBI" id="CHEBI:60240"/>
    </cofactor>
</comment>
<dbReference type="RefSeq" id="XP_010252109.1">
    <property type="nucleotide sequence ID" value="XM_010253807.2"/>
</dbReference>
<dbReference type="STRING" id="4432.A0A1U7ZEK2"/>
<dbReference type="eggNOG" id="KOG3005">
    <property type="taxonomic scope" value="Eukaryota"/>
</dbReference>
<reference evidence="12 13" key="1">
    <citation type="submission" date="2025-04" db="UniProtKB">
        <authorList>
            <consortium name="RefSeq"/>
        </authorList>
    </citation>
    <scope>IDENTIFICATION</scope>
</reference>
<keyword evidence="6 8" id="KW-0234">DNA repair</keyword>
<dbReference type="Pfam" id="PF01541">
    <property type="entry name" value="GIY-YIG"/>
    <property type="match status" value="1"/>
</dbReference>
<feature type="compositionally biased region" description="Polar residues" evidence="9">
    <location>
        <begin position="308"/>
        <end position="318"/>
    </location>
</feature>
<evidence type="ECO:0000256" key="7">
    <source>
        <dbReference type="ARBA" id="ARBA00023242"/>
    </source>
</evidence>
<dbReference type="EC" id="3.1.-.-" evidence="8"/>
<evidence type="ECO:0000313" key="12">
    <source>
        <dbReference type="RefSeq" id="XP_010252109.1"/>
    </source>
</evidence>
<accession>A0A1U7ZEK2</accession>
<dbReference type="HAMAP" id="MF_03100">
    <property type="entry name" value="Endonuc_su_Slx1"/>
    <property type="match status" value="1"/>
</dbReference>
<dbReference type="AlphaFoldDB" id="A0A1U7ZEK2"/>
<dbReference type="KEGG" id="nnu:104593798"/>
<organism evidence="11 12">
    <name type="scientific">Nelumbo nucifera</name>
    <name type="common">Sacred lotus</name>
    <dbReference type="NCBI Taxonomy" id="4432"/>
    <lineage>
        <taxon>Eukaryota</taxon>
        <taxon>Viridiplantae</taxon>
        <taxon>Streptophyta</taxon>
        <taxon>Embryophyta</taxon>
        <taxon>Tracheophyta</taxon>
        <taxon>Spermatophyta</taxon>
        <taxon>Magnoliopsida</taxon>
        <taxon>Proteales</taxon>
        <taxon>Nelumbonaceae</taxon>
        <taxon>Nelumbo</taxon>
    </lineage>
</organism>
<proteinExistence type="inferred from homology"/>
<evidence type="ECO:0000256" key="3">
    <source>
        <dbReference type="ARBA" id="ARBA00022763"/>
    </source>
</evidence>
<comment type="caution">
    <text evidence="8">Lacks conserved residue(s) required for the propagation of feature annotation.</text>
</comment>
<keyword evidence="2 8" id="KW-0255">Endonuclease</keyword>
<dbReference type="InterPro" id="IPR050381">
    <property type="entry name" value="SLX1_endonuclease"/>
</dbReference>
<evidence type="ECO:0000256" key="5">
    <source>
        <dbReference type="ARBA" id="ARBA00023172"/>
    </source>
</evidence>
<dbReference type="PANTHER" id="PTHR20208:SF10">
    <property type="entry name" value="STRUCTURE-SPECIFIC ENDONUCLEASE SUBUNIT SLX1"/>
    <property type="match status" value="1"/>
</dbReference>
<feature type="domain" description="GIY-YIG" evidence="10">
    <location>
        <begin position="35"/>
        <end position="119"/>
    </location>
</feature>
<keyword evidence="3 8" id="KW-0227">DNA damage</keyword>
<feature type="compositionally biased region" description="Basic and acidic residues" evidence="9">
    <location>
        <begin position="1"/>
        <end position="15"/>
    </location>
</feature>
<dbReference type="PROSITE" id="PS50164">
    <property type="entry name" value="GIY_YIG"/>
    <property type="match status" value="1"/>
</dbReference>
<evidence type="ECO:0000259" key="10">
    <source>
        <dbReference type="PROSITE" id="PS50164"/>
    </source>
</evidence>
<comment type="similarity">
    <text evidence="8">Belongs to the SLX1 family.</text>
</comment>
<dbReference type="RefSeq" id="XP_010252110.1">
    <property type="nucleotide sequence ID" value="XM_010253808.2"/>
</dbReference>
<name>A0A1U7ZEK2_NELNU</name>
<comment type="function">
    <text evidence="8">Catalytic subunit of a heterodimeric structure-specific endonuclease that resolves DNA secondary structures generated during DNA repair and recombination. Has endonuclease activity towards branched DNA substrates, introducing single-strand cuts in duplex DNA close to junctions with ss-DNA.</text>
</comment>
<keyword evidence="5 8" id="KW-0233">DNA recombination</keyword>
<dbReference type="GO" id="GO:0033557">
    <property type="term" value="C:Slx1-Slx4 complex"/>
    <property type="evidence" value="ECO:0000318"/>
    <property type="project" value="GO_Central"/>
</dbReference>
<gene>
    <name evidence="12 13" type="primary">LOC104593798</name>
</gene>
<dbReference type="GO" id="GO:0000724">
    <property type="term" value="P:double-strand break repair via homologous recombination"/>
    <property type="evidence" value="ECO:0000318"/>
    <property type="project" value="GO_Central"/>
</dbReference>
<dbReference type="OrthoDB" id="24645at2759"/>
<comment type="subcellular location">
    <subcellularLocation>
        <location evidence="8">Nucleus</location>
    </subcellularLocation>
</comment>
<dbReference type="Proteomes" id="UP000189703">
    <property type="component" value="Unplaced"/>
</dbReference>
<evidence type="ECO:0000313" key="11">
    <source>
        <dbReference type="Proteomes" id="UP000189703"/>
    </source>
</evidence>
<dbReference type="GO" id="GO:0008821">
    <property type="term" value="F:crossover junction DNA endonuclease activity"/>
    <property type="evidence" value="ECO:0000318"/>
    <property type="project" value="GO_Central"/>
</dbReference>
<keyword evidence="1 8" id="KW-0540">Nuclease</keyword>
<keyword evidence="7 8" id="KW-0539">Nucleus</keyword>
<evidence type="ECO:0000256" key="2">
    <source>
        <dbReference type="ARBA" id="ARBA00022759"/>
    </source>
</evidence>
<feature type="compositionally biased region" description="Basic and acidic residues" evidence="9">
    <location>
        <begin position="194"/>
        <end position="221"/>
    </location>
</feature>
<evidence type="ECO:0000256" key="9">
    <source>
        <dbReference type="SAM" id="MobiDB-lite"/>
    </source>
</evidence>
<dbReference type="FunFam" id="3.40.1440.10:FF:000005">
    <property type="entry name" value="Structure-specific endonuclease subunit SLX1 homolog"/>
    <property type="match status" value="1"/>
</dbReference>
<keyword evidence="11" id="KW-1185">Reference proteome</keyword>
<dbReference type="InterPro" id="IPR000305">
    <property type="entry name" value="GIY-YIG_endonuc"/>
</dbReference>
<dbReference type="GO" id="GO:0017108">
    <property type="term" value="F:5'-flap endonuclease activity"/>
    <property type="evidence" value="ECO:0000318"/>
    <property type="project" value="GO_Central"/>
</dbReference>
<evidence type="ECO:0000256" key="4">
    <source>
        <dbReference type="ARBA" id="ARBA00022801"/>
    </source>
</evidence>
<evidence type="ECO:0000313" key="13">
    <source>
        <dbReference type="RefSeq" id="XP_010252110.1"/>
    </source>
</evidence>
<dbReference type="OMA" id="HERSGWI"/>
<dbReference type="PANTHER" id="PTHR20208">
    <property type="entry name" value="STRUCTURE-SPECIFIC ENDONUCLEASE SUBUNIT SLX1"/>
    <property type="match status" value="1"/>
</dbReference>
<protein>
    <recommendedName>
        <fullName evidence="8">Structure-specific endonuclease subunit SLX1 homolog</fullName>
        <ecNumber evidence="8">3.1.-.-</ecNumber>
    </recommendedName>
</protein>
<feature type="region of interest" description="Disordered" evidence="9">
    <location>
        <begin position="194"/>
        <end position="260"/>
    </location>
</feature>
<evidence type="ECO:0000256" key="6">
    <source>
        <dbReference type="ARBA" id="ARBA00023204"/>
    </source>
</evidence>
<feature type="region of interest" description="Disordered" evidence="9">
    <location>
        <begin position="296"/>
        <end position="339"/>
    </location>
</feature>